<dbReference type="CDD" id="cd03801">
    <property type="entry name" value="GT4_PimA-like"/>
    <property type="match status" value="1"/>
</dbReference>
<protein>
    <submittedName>
        <fullName evidence="3">Glycosyltransferase family 4 protein</fullName>
    </submittedName>
</protein>
<dbReference type="PANTHER" id="PTHR12526">
    <property type="entry name" value="GLYCOSYLTRANSFERASE"/>
    <property type="match status" value="1"/>
</dbReference>
<dbReference type="RefSeq" id="WP_256762812.1">
    <property type="nucleotide sequence ID" value="NZ_JANIGO010000001.1"/>
</dbReference>
<dbReference type="SUPFAM" id="SSF53756">
    <property type="entry name" value="UDP-Glycosyltransferase/glycogen phosphorylase"/>
    <property type="match status" value="1"/>
</dbReference>
<feature type="domain" description="Glycosyltransferase subfamily 4-like N-terminal" evidence="2">
    <location>
        <begin position="13"/>
        <end position="169"/>
    </location>
</feature>
<keyword evidence="4" id="KW-1185">Reference proteome</keyword>
<dbReference type="InterPro" id="IPR028098">
    <property type="entry name" value="Glyco_trans_4-like_N"/>
</dbReference>
<dbReference type="Pfam" id="PF00534">
    <property type="entry name" value="Glycos_transf_1"/>
    <property type="match status" value="1"/>
</dbReference>
<evidence type="ECO:0000259" key="2">
    <source>
        <dbReference type="Pfam" id="PF13439"/>
    </source>
</evidence>
<name>A0ABT1WCN6_9BURK</name>
<sequence>MTSIFFAESSKNIGGQELQLLQQAVGLKGKGYEPRILCRPGSRIAEEARKLGLPVEHIGFRNALHPPSVVQVARLLRQYRPVAVVCHSGHDSNLCAITVHALAKVGLLNPRPSLIRMRTYQPRPAKAFTYNQLFDQTFTPSQALKDQLLQSSGVLPHKIGVLYPGVDFEAIRAAADADLPPALTAILNDLNRRPVIVHAAMFRLEKGHSFMLRVVKALLPQFPTLTYIAAGEGELKDAIATEAQRLGIAGHVVFPGMLNPVAPLIQRADVLVMPSSYEPLGMSQIEALGLGVPVVVSRVGGLPETVRDGITGHVCPPPHDKDAESAWVAALTKVLADPTAAQKLATEGQRAVQAQFGRNTNIESLLGQFTHDRLEGPR</sequence>
<reference evidence="3 4" key="1">
    <citation type="submission" date="2022-07" db="EMBL/GenBank/DDBJ databases">
        <authorList>
            <person name="Xamxidin M."/>
            <person name="Wu M."/>
        </authorList>
    </citation>
    <scope>NUCLEOTIDE SEQUENCE [LARGE SCALE GENOMIC DNA]</scope>
    <source>
        <strain evidence="3 4">NBRC 111650</strain>
    </source>
</reference>
<dbReference type="Proteomes" id="UP001204142">
    <property type="component" value="Unassembled WGS sequence"/>
</dbReference>
<gene>
    <name evidence="3" type="ORF">NQT62_01645</name>
</gene>
<feature type="domain" description="Glycosyl transferase family 1" evidence="1">
    <location>
        <begin position="192"/>
        <end position="349"/>
    </location>
</feature>
<comment type="caution">
    <text evidence="3">The sequence shown here is derived from an EMBL/GenBank/DDBJ whole genome shotgun (WGS) entry which is preliminary data.</text>
</comment>
<proteinExistence type="predicted"/>
<evidence type="ECO:0000313" key="3">
    <source>
        <dbReference type="EMBL" id="MCQ8895139.1"/>
    </source>
</evidence>
<evidence type="ECO:0000259" key="1">
    <source>
        <dbReference type="Pfam" id="PF00534"/>
    </source>
</evidence>
<dbReference type="InterPro" id="IPR001296">
    <property type="entry name" value="Glyco_trans_1"/>
</dbReference>
<evidence type="ECO:0000313" key="4">
    <source>
        <dbReference type="Proteomes" id="UP001204142"/>
    </source>
</evidence>
<organism evidence="3 4">
    <name type="scientific">Limnobacter humi</name>
    <dbReference type="NCBI Taxonomy" id="1778671"/>
    <lineage>
        <taxon>Bacteria</taxon>
        <taxon>Pseudomonadati</taxon>
        <taxon>Pseudomonadota</taxon>
        <taxon>Betaproteobacteria</taxon>
        <taxon>Burkholderiales</taxon>
        <taxon>Burkholderiaceae</taxon>
        <taxon>Limnobacter</taxon>
    </lineage>
</organism>
<dbReference type="Pfam" id="PF13439">
    <property type="entry name" value="Glyco_transf_4"/>
    <property type="match status" value="1"/>
</dbReference>
<dbReference type="Gene3D" id="3.40.50.2000">
    <property type="entry name" value="Glycogen Phosphorylase B"/>
    <property type="match status" value="2"/>
</dbReference>
<dbReference type="EMBL" id="JANIGO010000001">
    <property type="protein sequence ID" value="MCQ8895139.1"/>
    <property type="molecule type" value="Genomic_DNA"/>
</dbReference>
<accession>A0ABT1WCN6</accession>